<dbReference type="GO" id="GO:0022857">
    <property type="term" value="F:transmembrane transporter activity"/>
    <property type="evidence" value="ECO:0007669"/>
    <property type="project" value="InterPro"/>
</dbReference>
<evidence type="ECO:0000256" key="2">
    <source>
        <dbReference type="ARBA" id="ARBA00007935"/>
    </source>
</evidence>
<dbReference type="GO" id="GO:0005886">
    <property type="term" value="C:plasma membrane"/>
    <property type="evidence" value="ECO:0007669"/>
    <property type="project" value="UniProtKB-SubCell"/>
</dbReference>
<dbReference type="CDD" id="cd06550">
    <property type="entry name" value="TM_ABC_iron-siderophores_like"/>
    <property type="match status" value="1"/>
</dbReference>
<sequence>MQRVVSSPRLAAGLLILALLMTLSVALTQGAMTLSVWQVYGVLGGLLDDAQAALVVMDIRLPRVVLGCIVGAGLAIAGAAMQGLFRNPLADPGLVGVSSGAALAAVMVIVLGGTYLKQWVVLWGYFALPIAAFIGGILVTALIYRVATRDGRTDVAIMLLAGVAINAIAGAATGIMTYYATDEELRTLTFWSMGSLASASWVDVGMAGIPILLACVLLPLYSRTLNAFLMGESVSTHMGFDVKRMKLIVIALTALAVGAAVAVSGVIGFVGLVAPHLVRLLTGPDHRWVLPLSAVMGALLVVASDIFARLLIAPAELPIGLMMASIGGPFFLWLLLQQRARVGF</sequence>
<keyword evidence="6 8" id="KW-1133">Transmembrane helix</keyword>
<evidence type="ECO:0000256" key="7">
    <source>
        <dbReference type="ARBA" id="ARBA00023136"/>
    </source>
</evidence>
<dbReference type="PANTHER" id="PTHR30472:SF25">
    <property type="entry name" value="ABC TRANSPORTER PERMEASE PROTEIN MJ0876-RELATED"/>
    <property type="match status" value="1"/>
</dbReference>
<dbReference type="GO" id="GO:0033214">
    <property type="term" value="P:siderophore-iron import into cell"/>
    <property type="evidence" value="ECO:0007669"/>
    <property type="project" value="TreeGrafter"/>
</dbReference>
<proteinExistence type="inferred from homology"/>
<keyword evidence="4" id="KW-1003">Cell membrane</keyword>
<evidence type="ECO:0000256" key="6">
    <source>
        <dbReference type="ARBA" id="ARBA00022989"/>
    </source>
</evidence>
<organism evidence="9 10">
    <name type="scientific">Nitrincola iocasae</name>
    <dbReference type="NCBI Taxonomy" id="2614693"/>
    <lineage>
        <taxon>Bacteria</taxon>
        <taxon>Pseudomonadati</taxon>
        <taxon>Pseudomonadota</taxon>
        <taxon>Gammaproteobacteria</taxon>
        <taxon>Oceanospirillales</taxon>
        <taxon>Oceanospirillaceae</taxon>
        <taxon>Nitrincola</taxon>
    </lineage>
</organism>
<keyword evidence="10" id="KW-1185">Reference proteome</keyword>
<gene>
    <name evidence="9" type="ORF">F5I99_08425</name>
</gene>
<reference evidence="9 10" key="1">
    <citation type="submission" date="2019-09" db="EMBL/GenBank/DDBJ databases">
        <title>Nitrincola iocasae sp. nov., a bacterium isolated from the sediment collected at a cold seep field in South China Sea.</title>
        <authorList>
            <person name="Zhang H."/>
            <person name="Wang H."/>
            <person name="Li C."/>
        </authorList>
    </citation>
    <scope>NUCLEOTIDE SEQUENCE [LARGE SCALE GENOMIC DNA]</scope>
    <source>
        <strain evidence="9 10">KXZD1103</strain>
    </source>
</reference>
<feature type="transmembrane region" description="Helical" evidence="8">
    <location>
        <begin position="122"/>
        <end position="144"/>
    </location>
</feature>
<comment type="subcellular location">
    <subcellularLocation>
        <location evidence="1">Cell membrane</location>
        <topology evidence="1">Multi-pass membrane protein</topology>
    </subcellularLocation>
</comment>
<keyword evidence="3" id="KW-0813">Transport</keyword>
<dbReference type="Gene3D" id="1.10.3470.10">
    <property type="entry name" value="ABC transporter involved in vitamin B12 uptake, BtuC"/>
    <property type="match status" value="1"/>
</dbReference>
<feature type="transmembrane region" description="Helical" evidence="8">
    <location>
        <begin position="319"/>
        <end position="336"/>
    </location>
</feature>
<dbReference type="Proteomes" id="UP000325606">
    <property type="component" value="Chromosome"/>
</dbReference>
<dbReference type="Pfam" id="PF01032">
    <property type="entry name" value="FecCD"/>
    <property type="match status" value="1"/>
</dbReference>
<feature type="transmembrane region" description="Helical" evidence="8">
    <location>
        <begin position="292"/>
        <end position="312"/>
    </location>
</feature>
<dbReference type="PANTHER" id="PTHR30472">
    <property type="entry name" value="FERRIC ENTEROBACTIN TRANSPORT SYSTEM PERMEASE PROTEIN"/>
    <property type="match status" value="1"/>
</dbReference>
<feature type="transmembrane region" description="Helical" evidence="8">
    <location>
        <begin position="247"/>
        <end position="272"/>
    </location>
</feature>
<feature type="transmembrane region" description="Helical" evidence="8">
    <location>
        <begin position="93"/>
        <end position="116"/>
    </location>
</feature>
<dbReference type="InterPro" id="IPR000522">
    <property type="entry name" value="ABC_transptr_permease_BtuC"/>
</dbReference>
<evidence type="ECO:0000313" key="10">
    <source>
        <dbReference type="Proteomes" id="UP000325606"/>
    </source>
</evidence>
<dbReference type="AlphaFoldDB" id="A0A5J6LDJ7"/>
<dbReference type="RefSeq" id="WP_151054964.1">
    <property type="nucleotide sequence ID" value="NZ_CP044222.1"/>
</dbReference>
<evidence type="ECO:0000313" key="9">
    <source>
        <dbReference type="EMBL" id="QEW06533.1"/>
    </source>
</evidence>
<feature type="transmembrane region" description="Helical" evidence="8">
    <location>
        <begin position="156"/>
        <end position="180"/>
    </location>
</feature>
<feature type="transmembrane region" description="Helical" evidence="8">
    <location>
        <begin position="64"/>
        <end position="81"/>
    </location>
</feature>
<keyword evidence="5 8" id="KW-0812">Transmembrane</keyword>
<protein>
    <submittedName>
        <fullName evidence="9">Iron ABC transporter permease</fullName>
    </submittedName>
</protein>
<evidence type="ECO:0000256" key="4">
    <source>
        <dbReference type="ARBA" id="ARBA00022475"/>
    </source>
</evidence>
<evidence type="ECO:0000256" key="3">
    <source>
        <dbReference type="ARBA" id="ARBA00022448"/>
    </source>
</evidence>
<comment type="similarity">
    <text evidence="2">Belongs to the binding-protein-dependent transport system permease family. FecCD subfamily.</text>
</comment>
<keyword evidence="7 8" id="KW-0472">Membrane</keyword>
<evidence type="ECO:0000256" key="8">
    <source>
        <dbReference type="SAM" id="Phobius"/>
    </source>
</evidence>
<dbReference type="SUPFAM" id="SSF81345">
    <property type="entry name" value="ABC transporter involved in vitamin B12 uptake, BtuC"/>
    <property type="match status" value="1"/>
</dbReference>
<dbReference type="KEGG" id="nik:F5I99_08425"/>
<dbReference type="EMBL" id="CP044222">
    <property type="protein sequence ID" value="QEW06533.1"/>
    <property type="molecule type" value="Genomic_DNA"/>
</dbReference>
<dbReference type="InterPro" id="IPR037294">
    <property type="entry name" value="ABC_BtuC-like"/>
</dbReference>
<accession>A0A5J6LDJ7</accession>
<evidence type="ECO:0000256" key="5">
    <source>
        <dbReference type="ARBA" id="ARBA00022692"/>
    </source>
</evidence>
<feature type="transmembrane region" description="Helical" evidence="8">
    <location>
        <begin position="200"/>
        <end position="221"/>
    </location>
</feature>
<name>A0A5J6LDJ7_9GAMM</name>
<dbReference type="FunFam" id="1.10.3470.10:FF:000001">
    <property type="entry name" value="Vitamin B12 ABC transporter permease BtuC"/>
    <property type="match status" value="1"/>
</dbReference>
<evidence type="ECO:0000256" key="1">
    <source>
        <dbReference type="ARBA" id="ARBA00004651"/>
    </source>
</evidence>